<keyword evidence="3" id="KW-1185">Reference proteome</keyword>
<dbReference type="Pfam" id="PF00027">
    <property type="entry name" value="cNMP_binding"/>
    <property type="match status" value="1"/>
</dbReference>
<protein>
    <submittedName>
        <fullName evidence="2">Crp/Fnr family transcriptional regulator</fullName>
    </submittedName>
</protein>
<dbReference type="InterPro" id="IPR000595">
    <property type="entry name" value="cNMP-bd_dom"/>
</dbReference>
<dbReference type="Proteomes" id="UP001628874">
    <property type="component" value="Unassembled WGS sequence"/>
</dbReference>
<comment type="caution">
    <text evidence="2">The sequence shown here is derived from an EMBL/GenBank/DDBJ whole genome shotgun (WGS) entry which is preliminary data.</text>
</comment>
<dbReference type="Gene3D" id="2.60.120.10">
    <property type="entry name" value="Jelly Rolls"/>
    <property type="match status" value="1"/>
</dbReference>
<dbReference type="CDD" id="cd00038">
    <property type="entry name" value="CAP_ED"/>
    <property type="match status" value="1"/>
</dbReference>
<evidence type="ECO:0000259" key="1">
    <source>
        <dbReference type="Pfam" id="PF00027"/>
    </source>
</evidence>
<organism evidence="2 3">
    <name type="scientific">Scytonema tolypothrichoides VB-61278_2</name>
    <dbReference type="NCBI Taxonomy" id="3232314"/>
    <lineage>
        <taxon>Bacteria</taxon>
        <taxon>Bacillati</taxon>
        <taxon>Cyanobacteriota</taxon>
        <taxon>Cyanophyceae</taxon>
        <taxon>Nostocales</taxon>
        <taxon>Scytonemataceae</taxon>
        <taxon>Scytonema</taxon>
    </lineage>
</organism>
<feature type="domain" description="Cyclic nucleotide-binding" evidence="1">
    <location>
        <begin position="31"/>
        <end position="116"/>
    </location>
</feature>
<gene>
    <name evidence="2" type="ORF">AB0759_24375</name>
</gene>
<dbReference type="SUPFAM" id="SSF51206">
    <property type="entry name" value="cAMP-binding domain-like"/>
    <property type="match status" value="1"/>
</dbReference>
<evidence type="ECO:0000313" key="3">
    <source>
        <dbReference type="Proteomes" id="UP001628874"/>
    </source>
</evidence>
<dbReference type="InterPro" id="IPR018490">
    <property type="entry name" value="cNMP-bd_dom_sf"/>
</dbReference>
<name>A0ABW8WS30_9CYAN</name>
<evidence type="ECO:0000313" key="2">
    <source>
        <dbReference type="EMBL" id="MFL9463753.1"/>
    </source>
</evidence>
<dbReference type="EMBL" id="JBFQGM010000009">
    <property type="protein sequence ID" value="MFL9463753.1"/>
    <property type="molecule type" value="Genomic_DNA"/>
</dbReference>
<proteinExistence type="predicted"/>
<accession>A0ABW8WS30</accession>
<reference evidence="2 3" key="1">
    <citation type="submission" date="2024-07" db="EMBL/GenBank/DDBJ databases">
        <authorList>
            <person name="Tripathy S."/>
        </authorList>
    </citation>
    <scope>NUCLEOTIDE SEQUENCE [LARGE SCALE GENOMIC DNA]</scope>
    <source>
        <strain evidence="2 3">VB-61278_2</strain>
    </source>
</reference>
<sequence>MMQQQFYDFISKLLPEHEIELAKVDRYLKTRDLNKGDYLFAAGEICQFIGFIIKGCFRIFILKDDKEITFDFFVEDQPICDYESYFRKQPTQFYFQAVETSKLLILNDACLNLLFEESQNGQRLQRLVVEILFFRFRDSLLSLYMDKPEERYLKLLQTKPELLQRIPQYYLASYLRLEPESLSRLKRRISSRSQTKLSAS</sequence>
<dbReference type="RefSeq" id="WP_237266111.1">
    <property type="nucleotide sequence ID" value="NZ_JBFQGM010000009.1"/>
</dbReference>
<dbReference type="InterPro" id="IPR014710">
    <property type="entry name" value="RmlC-like_jellyroll"/>
</dbReference>